<name>A0A940DH37_9FIRM</name>
<dbReference type="PANTHER" id="PTHR43267:SF1">
    <property type="entry name" value="TRNA THREONYLCARBAMOYLADENOSINE DEHYDRATASE"/>
    <property type="match status" value="1"/>
</dbReference>
<reference evidence="2" key="2">
    <citation type="journal article" date="2021" name="PeerJ">
        <title>Extensive microbial diversity within the chicken gut microbiome revealed by metagenomics and culture.</title>
        <authorList>
            <person name="Gilroy R."/>
            <person name="Ravi A."/>
            <person name="Getino M."/>
            <person name="Pursley I."/>
            <person name="Horton D.L."/>
            <person name="Alikhan N.F."/>
            <person name="Baker D."/>
            <person name="Gharbi K."/>
            <person name="Hall N."/>
            <person name="Watson M."/>
            <person name="Adriaenssens E.M."/>
            <person name="Foster-Nyarko E."/>
            <person name="Jarju S."/>
            <person name="Secka A."/>
            <person name="Antonio M."/>
            <person name="Oren A."/>
            <person name="Chaudhuri R.R."/>
            <person name="La Ragione R."/>
            <person name="Hildebrand F."/>
            <person name="Pallen M.J."/>
        </authorList>
    </citation>
    <scope>NUCLEOTIDE SEQUENCE</scope>
    <source>
        <strain evidence="2">517</strain>
    </source>
</reference>
<dbReference type="GO" id="GO:0008641">
    <property type="term" value="F:ubiquitin-like modifier activating enzyme activity"/>
    <property type="evidence" value="ECO:0007669"/>
    <property type="project" value="InterPro"/>
</dbReference>
<proteinExistence type="predicted"/>
<dbReference type="InterPro" id="IPR045886">
    <property type="entry name" value="ThiF/MoeB/HesA"/>
</dbReference>
<dbReference type="InterPro" id="IPR035985">
    <property type="entry name" value="Ubiquitin-activating_enz"/>
</dbReference>
<comment type="caution">
    <text evidence="2">The sequence shown here is derived from an EMBL/GenBank/DDBJ whole genome shotgun (WGS) entry which is preliminary data.</text>
</comment>
<dbReference type="AlphaFoldDB" id="A0A940DH37"/>
<dbReference type="InterPro" id="IPR000594">
    <property type="entry name" value="ThiF_NAD_FAD-bd"/>
</dbReference>
<dbReference type="SUPFAM" id="SSF69572">
    <property type="entry name" value="Activating enzymes of the ubiquitin-like proteins"/>
    <property type="match status" value="1"/>
</dbReference>
<dbReference type="PANTHER" id="PTHR43267">
    <property type="entry name" value="TRNA THREONYLCARBAMOYLADENOSINE DEHYDRATASE"/>
    <property type="match status" value="1"/>
</dbReference>
<dbReference type="CDD" id="cd00755">
    <property type="entry name" value="YgdL_like"/>
    <property type="match status" value="1"/>
</dbReference>
<gene>
    <name evidence="2" type="ORF">IAB16_00635</name>
</gene>
<reference evidence="2" key="1">
    <citation type="submission" date="2020-10" db="EMBL/GenBank/DDBJ databases">
        <authorList>
            <person name="Gilroy R."/>
        </authorList>
    </citation>
    <scope>NUCLEOTIDE SEQUENCE</scope>
    <source>
        <strain evidence="2">517</strain>
    </source>
</reference>
<dbReference type="Proteomes" id="UP000727857">
    <property type="component" value="Unassembled WGS sequence"/>
</dbReference>
<evidence type="ECO:0000313" key="3">
    <source>
        <dbReference type="Proteomes" id="UP000727857"/>
    </source>
</evidence>
<feature type="domain" description="THIF-type NAD/FAD binding fold" evidence="1">
    <location>
        <begin position="5"/>
        <end position="225"/>
    </location>
</feature>
<organism evidence="2 3">
    <name type="scientific">Candidatus Stercoripulliclostridium pullicola</name>
    <dbReference type="NCBI Taxonomy" id="2840953"/>
    <lineage>
        <taxon>Bacteria</taxon>
        <taxon>Bacillati</taxon>
        <taxon>Bacillota</taxon>
        <taxon>Clostridia</taxon>
        <taxon>Eubacteriales</taxon>
        <taxon>Candidatus Stercoripulliclostridium</taxon>
    </lineage>
</organism>
<protein>
    <submittedName>
        <fullName evidence="2">tRNA threonylcarbamoyladenosine dehydratase</fullName>
    </submittedName>
</protein>
<dbReference type="GO" id="GO:0061503">
    <property type="term" value="F:tRNA threonylcarbamoyladenosine dehydratase"/>
    <property type="evidence" value="ECO:0007669"/>
    <property type="project" value="TreeGrafter"/>
</dbReference>
<sequence>MFSDRTAALIGEEGIEKLRSARVAVFGIGGVGGYVAEALARSGVGHIDLIDSDVVTETNINRQIIALTSTLGKPKAEVMRERIADINPSAEVVAHNQFYSEETADSFDLGSYDYVADAIDSVKSKLALIKRALASGTPVISAMGAGNKLDPTRFRVTDISKTTNCPLARVIRRELRASGINHLTVVASDEIPKQGVKDSETGKSVPASIIYCPAVAGLLMAYGIIEDIISRDKQLP</sequence>
<evidence type="ECO:0000259" key="1">
    <source>
        <dbReference type="Pfam" id="PF00899"/>
    </source>
</evidence>
<dbReference type="GO" id="GO:0061504">
    <property type="term" value="P:cyclic threonylcarbamoyladenosine biosynthetic process"/>
    <property type="evidence" value="ECO:0007669"/>
    <property type="project" value="TreeGrafter"/>
</dbReference>
<evidence type="ECO:0000313" key="2">
    <source>
        <dbReference type="EMBL" id="MBO8423518.1"/>
    </source>
</evidence>
<accession>A0A940DH37</accession>
<dbReference type="Gene3D" id="3.40.50.720">
    <property type="entry name" value="NAD(P)-binding Rossmann-like Domain"/>
    <property type="match status" value="1"/>
</dbReference>
<dbReference type="EMBL" id="JADINF010000016">
    <property type="protein sequence ID" value="MBO8423518.1"/>
    <property type="molecule type" value="Genomic_DNA"/>
</dbReference>
<dbReference type="Pfam" id="PF00899">
    <property type="entry name" value="ThiF"/>
    <property type="match status" value="1"/>
</dbReference>